<dbReference type="Proteomes" id="UP000238479">
    <property type="component" value="Chromosome 3"/>
</dbReference>
<comment type="caution">
    <text evidence="2">The sequence shown here is derived from an EMBL/GenBank/DDBJ whole genome shotgun (WGS) entry which is preliminary data.</text>
</comment>
<gene>
    <name evidence="2" type="ORF">RchiOBHm_Chr3g0487611</name>
</gene>
<feature type="compositionally biased region" description="Polar residues" evidence="1">
    <location>
        <begin position="497"/>
        <end position="509"/>
    </location>
</feature>
<accession>A0A2P6RFL8</accession>
<keyword evidence="3" id="KW-1185">Reference proteome</keyword>
<dbReference type="PANTHER" id="PTHR36071">
    <property type="entry name" value="DNA DOUBLE-STRAND BREAK REPAIR PROTEIN"/>
    <property type="match status" value="1"/>
</dbReference>
<name>A0A2P6RFL8_ROSCH</name>
<feature type="region of interest" description="Disordered" evidence="1">
    <location>
        <begin position="441"/>
        <end position="537"/>
    </location>
</feature>
<evidence type="ECO:0000256" key="1">
    <source>
        <dbReference type="SAM" id="MobiDB-lite"/>
    </source>
</evidence>
<feature type="compositionally biased region" description="Basic and acidic residues" evidence="1">
    <location>
        <begin position="459"/>
        <end position="468"/>
    </location>
</feature>
<dbReference type="STRING" id="74649.A0A2P6RFL8"/>
<feature type="compositionally biased region" description="Acidic residues" evidence="1">
    <location>
        <begin position="441"/>
        <end position="458"/>
    </location>
</feature>
<organism evidence="2 3">
    <name type="scientific">Rosa chinensis</name>
    <name type="common">China rose</name>
    <dbReference type="NCBI Taxonomy" id="74649"/>
    <lineage>
        <taxon>Eukaryota</taxon>
        <taxon>Viridiplantae</taxon>
        <taxon>Streptophyta</taxon>
        <taxon>Embryophyta</taxon>
        <taxon>Tracheophyta</taxon>
        <taxon>Spermatophyta</taxon>
        <taxon>Magnoliopsida</taxon>
        <taxon>eudicotyledons</taxon>
        <taxon>Gunneridae</taxon>
        <taxon>Pentapetalae</taxon>
        <taxon>rosids</taxon>
        <taxon>fabids</taxon>
        <taxon>Rosales</taxon>
        <taxon>Rosaceae</taxon>
        <taxon>Rosoideae</taxon>
        <taxon>Rosoideae incertae sedis</taxon>
        <taxon>Rosa</taxon>
    </lineage>
</organism>
<dbReference type="OMA" id="DMDTIPK"/>
<reference evidence="2 3" key="1">
    <citation type="journal article" date="2018" name="Nat. Genet.">
        <title>The Rosa genome provides new insights in the design of modern roses.</title>
        <authorList>
            <person name="Bendahmane M."/>
        </authorList>
    </citation>
    <scope>NUCLEOTIDE SEQUENCE [LARGE SCALE GENOMIC DNA]</scope>
    <source>
        <strain evidence="3">cv. Old Blush</strain>
    </source>
</reference>
<dbReference type="AlphaFoldDB" id="A0A2P6RFL8"/>
<evidence type="ECO:0000313" key="3">
    <source>
        <dbReference type="Proteomes" id="UP000238479"/>
    </source>
</evidence>
<proteinExistence type="predicted"/>
<evidence type="ECO:0000313" key="2">
    <source>
        <dbReference type="EMBL" id="PRQ45204.1"/>
    </source>
</evidence>
<sequence length="650" mass="73827">MENVVFYQTDCETLWSQIKCKEKQIQLKRRWLLGLPLSESEHNLFQSPDLERDSLPESLLREDDLFYETAKSSVQAAFGACNVEAGKQDNILMLDRRSISTALSSPCLDDLTTKGLHLIATTLAAGSVKFENTRCEMKKFIRESLQKKFRSQNNHDDELGIFKQLSQHLSDPQNFRDKVVTVLSRSQSQRLAVRKVLDGLEGLPSETLFAMSRKLKGVQHLPQLHQKKNTLYKKTLIDQLRKTCDTMLSELGTGDELQESLAKAMAVAGLSVKLQPGLHNSTVTEFRRFSKEVKLHPGLHNSTVTEFRRFSQEMKILQDDIARAIWLVEKKVSLLELEKLKTILGRDAEVSNRSLRYAIKKMLTEYLFECGDMDTIPKSLLEALDIINMSRNKLHRLFLKDEIEEEVECILNVSAQAKQIVWDMFPDHELDLDFAEAYVEEMEDEDDDDDDDDEDDGDDRSSNDDNNHNHGSPQEQGISGSDRSHSDDSHYEDESTGETMFSNQGTSHDFNGIRRGFPGTSTERHEPEHDTGMDTDDPLHVEPDDVHKQTTCNQYLAIQEVSDKTSMIAHDLVGHMLEEFAQKDGLDLDWDDTLYLKGDCATREDSGVVEERQTLSQENRGGSVIVSVIEDLIPSFPKSGIEALRNLVGK</sequence>
<dbReference type="PANTHER" id="PTHR36071:SF1">
    <property type="entry name" value="DNA DOUBLE-STRAND BREAK REPAIR PROTEIN"/>
    <property type="match status" value="1"/>
</dbReference>
<feature type="compositionally biased region" description="Basic and acidic residues" evidence="1">
    <location>
        <begin position="482"/>
        <end position="493"/>
    </location>
</feature>
<protein>
    <submittedName>
        <fullName evidence="2">Uncharacterized protein</fullName>
    </submittedName>
</protein>
<feature type="compositionally biased region" description="Basic and acidic residues" evidence="1">
    <location>
        <begin position="522"/>
        <end position="537"/>
    </location>
</feature>
<dbReference type="EMBL" id="PDCK01000041">
    <property type="protein sequence ID" value="PRQ45204.1"/>
    <property type="molecule type" value="Genomic_DNA"/>
</dbReference>
<dbReference type="Gramene" id="PRQ45204">
    <property type="protein sequence ID" value="PRQ45204"/>
    <property type="gene ID" value="RchiOBHm_Chr3g0487611"/>
</dbReference>